<reference evidence="2" key="1">
    <citation type="submission" date="2022-11" db="UniProtKB">
        <authorList>
            <consortium name="WormBaseParasite"/>
        </authorList>
    </citation>
    <scope>IDENTIFICATION</scope>
</reference>
<name>A0A915HQG5_ROMCU</name>
<proteinExistence type="predicted"/>
<evidence type="ECO:0000313" key="1">
    <source>
        <dbReference type="Proteomes" id="UP000887565"/>
    </source>
</evidence>
<evidence type="ECO:0000313" key="2">
    <source>
        <dbReference type="WBParaSite" id="nRc.2.0.1.t03705-RA"/>
    </source>
</evidence>
<organism evidence="1 2">
    <name type="scientific">Romanomermis culicivorax</name>
    <name type="common">Nematode worm</name>
    <dbReference type="NCBI Taxonomy" id="13658"/>
    <lineage>
        <taxon>Eukaryota</taxon>
        <taxon>Metazoa</taxon>
        <taxon>Ecdysozoa</taxon>
        <taxon>Nematoda</taxon>
        <taxon>Enoplea</taxon>
        <taxon>Dorylaimia</taxon>
        <taxon>Mermithida</taxon>
        <taxon>Mermithoidea</taxon>
        <taxon>Mermithidae</taxon>
        <taxon>Romanomermis</taxon>
    </lineage>
</organism>
<dbReference type="Proteomes" id="UP000887565">
    <property type="component" value="Unplaced"/>
</dbReference>
<accession>A0A915HQG5</accession>
<dbReference type="AlphaFoldDB" id="A0A915HQG5"/>
<keyword evidence="1" id="KW-1185">Reference proteome</keyword>
<dbReference type="WBParaSite" id="nRc.2.0.1.t03705-RA">
    <property type="protein sequence ID" value="nRc.2.0.1.t03705-RA"/>
    <property type="gene ID" value="nRc.2.0.1.g03705"/>
</dbReference>
<protein>
    <submittedName>
        <fullName evidence="2">Uncharacterized protein</fullName>
    </submittedName>
</protein>
<sequence>MEIHAATEQCVIVLDAFTLRYLTTTNRSNRRFLTDSSSVGRLLWRRNLSGGFGSFLPNKKIVDGGGGVGVEGNRCLGGDSDFCLFVKICFLP</sequence>